<protein>
    <submittedName>
        <fullName evidence="2">Uncharacterized protein</fullName>
    </submittedName>
</protein>
<feature type="signal peptide" evidence="1">
    <location>
        <begin position="1"/>
        <end position="22"/>
    </location>
</feature>
<proteinExistence type="predicted"/>
<dbReference type="AlphaFoldDB" id="A0A368Y614"/>
<evidence type="ECO:0000313" key="2">
    <source>
        <dbReference type="EMBL" id="RCW75525.1"/>
    </source>
</evidence>
<accession>A0A368Y614</accession>
<keyword evidence="3" id="KW-1185">Reference proteome</keyword>
<reference evidence="2 3" key="1">
    <citation type="submission" date="2018-07" db="EMBL/GenBank/DDBJ databases">
        <title>Genomic Encyclopedia of Type Strains, Phase IV (KMG-IV): sequencing the most valuable type-strain genomes for metagenomic binning, comparative biology and taxonomic classification.</title>
        <authorList>
            <person name="Goeker M."/>
        </authorList>
    </citation>
    <scope>NUCLEOTIDE SEQUENCE [LARGE SCALE GENOMIC DNA]</scope>
    <source>
        <strain evidence="2 3">DSM 21634</strain>
    </source>
</reference>
<dbReference type="EMBL" id="QPJK01000001">
    <property type="protein sequence ID" value="RCW75525.1"/>
    <property type="molecule type" value="Genomic_DNA"/>
</dbReference>
<organism evidence="2 3">
    <name type="scientific">Pseudorhodoferax soli</name>
    <dbReference type="NCBI Taxonomy" id="545864"/>
    <lineage>
        <taxon>Bacteria</taxon>
        <taxon>Pseudomonadati</taxon>
        <taxon>Pseudomonadota</taxon>
        <taxon>Betaproteobacteria</taxon>
        <taxon>Burkholderiales</taxon>
        <taxon>Comamonadaceae</taxon>
    </lineage>
</organism>
<evidence type="ECO:0000313" key="3">
    <source>
        <dbReference type="Proteomes" id="UP000252884"/>
    </source>
</evidence>
<name>A0A368Y614_9BURK</name>
<sequence length="176" mass="18398">MRARHRTVLLACAALLGLHAQAQSSHPLLSPPAAQRYPGELAKEMQRIAAGSTAQDRARQLVAALAKSLAQQRDGIRTLVVPERPIAGQLSAVAIVPPSSKPQVPIGVCLQQGVVADDGQMTHTNIGMLQIASDGSVAPHLWTGERVGAEVDGKLQAACAPYRAGYIEYISSAAPG</sequence>
<comment type="caution">
    <text evidence="2">The sequence shown here is derived from an EMBL/GenBank/DDBJ whole genome shotgun (WGS) entry which is preliminary data.</text>
</comment>
<dbReference type="OrthoDB" id="8898843at2"/>
<feature type="chain" id="PRO_5016686136" evidence="1">
    <location>
        <begin position="23"/>
        <end position="176"/>
    </location>
</feature>
<gene>
    <name evidence="2" type="ORF">DES41_101117</name>
</gene>
<dbReference type="RefSeq" id="WP_114464966.1">
    <property type="nucleotide sequence ID" value="NZ_QPJK01000001.1"/>
</dbReference>
<keyword evidence="1" id="KW-0732">Signal</keyword>
<dbReference type="Proteomes" id="UP000252884">
    <property type="component" value="Unassembled WGS sequence"/>
</dbReference>
<evidence type="ECO:0000256" key="1">
    <source>
        <dbReference type="SAM" id="SignalP"/>
    </source>
</evidence>